<sequence length="50" mass="5642">MDHIRFELAQRSGKGRQKAPAQKFTRYHVLLIIVIVLIAGAAVFTLRSGY</sequence>
<organism evidence="2 3">
    <name type="scientific">Sphingomonas hylomeconis</name>
    <dbReference type="NCBI Taxonomy" id="1395958"/>
    <lineage>
        <taxon>Bacteria</taxon>
        <taxon>Pseudomonadati</taxon>
        <taxon>Pseudomonadota</taxon>
        <taxon>Alphaproteobacteria</taxon>
        <taxon>Sphingomonadales</taxon>
        <taxon>Sphingomonadaceae</taxon>
        <taxon>Sphingomonas</taxon>
    </lineage>
</organism>
<dbReference type="Proteomes" id="UP001595713">
    <property type="component" value="Unassembled WGS sequence"/>
</dbReference>
<protein>
    <submittedName>
        <fullName evidence="2">Uncharacterized protein</fullName>
    </submittedName>
</protein>
<keyword evidence="3" id="KW-1185">Reference proteome</keyword>
<dbReference type="RefSeq" id="WP_261295511.1">
    <property type="nucleotide sequence ID" value="NZ_JANQBK010000017.1"/>
</dbReference>
<feature type="transmembrane region" description="Helical" evidence="1">
    <location>
        <begin position="27"/>
        <end position="46"/>
    </location>
</feature>
<gene>
    <name evidence="2" type="ORF">ACFONA_05045</name>
</gene>
<evidence type="ECO:0000313" key="3">
    <source>
        <dbReference type="Proteomes" id="UP001595713"/>
    </source>
</evidence>
<accession>A0ABV7STV7</accession>
<reference evidence="3" key="1">
    <citation type="journal article" date="2019" name="Int. J. Syst. Evol. Microbiol.">
        <title>The Global Catalogue of Microorganisms (GCM) 10K type strain sequencing project: providing services to taxonomists for standard genome sequencing and annotation.</title>
        <authorList>
            <consortium name="The Broad Institute Genomics Platform"/>
            <consortium name="The Broad Institute Genome Sequencing Center for Infectious Disease"/>
            <person name="Wu L."/>
            <person name="Ma J."/>
        </authorList>
    </citation>
    <scope>NUCLEOTIDE SEQUENCE [LARGE SCALE GENOMIC DNA]</scope>
    <source>
        <strain evidence="3">KCTC 42739</strain>
    </source>
</reference>
<keyword evidence="1" id="KW-0472">Membrane</keyword>
<dbReference type="EMBL" id="JBHRXP010000002">
    <property type="protein sequence ID" value="MFC3579525.1"/>
    <property type="molecule type" value="Genomic_DNA"/>
</dbReference>
<evidence type="ECO:0000256" key="1">
    <source>
        <dbReference type="SAM" id="Phobius"/>
    </source>
</evidence>
<name>A0ABV7STV7_9SPHN</name>
<evidence type="ECO:0000313" key="2">
    <source>
        <dbReference type="EMBL" id="MFC3579525.1"/>
    </source>
</evidence>
<keyword evidence="1" id="KW-0812">Transmembrane</keyword>
<keyword evidence="1" id="KW-1133">Transmembrane helix</keyword>
<proteinExistence type="predicted"/>
<comment type="caution">
    <text evidence="2">The sequence shown here is derived from an EMBL/GenBank/DDBJ whole genome shotgun (WGS) entry which is preliminary data.</text>
</comment>